<dbReference type="Gene3D" id="3.40.50.1820">
    <property type="entry name" value="alpha/beta hydrolase"/>
    <property type="match status" value="1"/>
</dbReference>
<proteinExistence type="predicted"/>
<name>A0A8J7Q145_9PROT</name>
<dbReference type="InterPro" id="IPR000801">
    <property type="entry name" value="Esterase-like"/>
</dbReference>
<dbReference type="Proteomes" id="UP000664414">
    <property type="component" value="Unassembled WGS sequence"/>
</dbReference>
<gene>
    <name evidence="1" type="ORF">J0H12_04715</name>
</gene>
<evidence type="ECO:0008006" key="3">
    <source>
        <dbReference type="Google" id="ProtNLM"/>
    </source>
</evidence>
<reference evidence="1" key="1">
    <citation type="submission" date="2021-02" db="EMBL/GenBank/DDBJ databases">
        <title>Thiocyanate and organic carbon inputs drive convergent selection for specific autotrophic Afipia and Thiobacillus strains within complex microbiomes.</title>
        <authorList>
            <person name="Huddy R.J."/>
            <person name="Sachdeva R."/>
            <person name="Kadzinga F."/>
            <person name="Kantor R.S."/>
            <person name="Harrison S.T.L."/>
            <person name="Banfield J.F."/>
        </authorList>
    </citation>
    <scope>NUCLEOTIDE SEQUENCE</scope>
    <source>
        <strain evidence="1">SCN18_10_11_15_R4_P_38_20</strain>
    </source>
</reference>
<evidence type="ECO:0000313" key="2">
    <source>
        <dbReference type="Proteomes" id="UP000664414"/>
    </source>
</evidence>
<sequence length="336" mass="37594">MFAKNPRPQGHLELIEIYSESLENNLLGDSATRQCPVYLPPDYHPEKSYPLIIELAAFGNSGLGRIGWQGFKESMPERLDRLIAEGMPPIIVAFPDCFTSLGGNQYINSSALGNYEDFLKGDLLSALEANFPCGGIGRRGLIGKSSGGYGALVNGMRHASTWSAIACHSGDMGFEWVYLPEIPKALMTLENYGGSYENFLRTVQTSPKLKGNDFTTLMILAMAASYDPNPNEYCGIQLPVTSTTADLIPEQWQNWLQWDPLEMVPHYLTNLKSLKFIFIDCGIYDQYYLHFGARRLSSLLNNYQVPHIFEEFPDNHSGLDYRLDHSLPLMARALST</sequence>
<evidence type="ECO:0000313" key="1">
    <source>
        <dbReference type="EMBL" id="MBN9413208.1"/>
    </source>
</evidence>
<dbReference type="SUPFAM" id="SSF53474">
    <property type="entry name" value="alpha/beta-Hydrolases"/>
    <property type="match status" value="1"/>
</dbReference>
<dbReference type="AlphaFoldDB" id="A0A8J7Q145"/>
<organism evidence="1 2">
    <name type="scientific">Candidatus Paracaedimonas acanthamoebae</name>
    <dbReference type="NCBI Taxonomy" id="244581"/>
    <lineage>
        <taxon>Bacteria</taxon>
        <taxon>Pseudomonadati</taxon>
        <taxon>Pseudomonadota</taxon>
        <taxon>Alphaproteobacteria</taxon>
        <taxon>Holosporales</taxon>
        <taxon>Caedimonadaceae</taxon>
        <taxon>Candidatus Paracaedimonas</taxon>
    </lineage>
</organism>
<protein>
    <recommendedName>
        <fullName evidence="3">Enterochelin esterase</fullName>
    </recommendedName>
</protein>
<dbReference type="InterPro" id="IPR050583">
    <property type="entry name" value="Mycobacterial_A85_antigen"/>
</dbReference>
<accession>A0A8J7Q145</accession>
<dbReference type="Pfam" id="PF00756">
    <property type="entry name" value="Esterase"/>
    <property type="match status" value="1"/>
</dbReference>
<dbReference type="InterPro" id="IPR029058">
    <property type="entry name" value="AB_hydrolase_fold"/>
</dbReference>
<dbReference type="PANTHER" id="PTHR48098">
    <property type="entry name" value="ENTEROCHELIN ESTERASE-RELATED"/>
    <property type="match status" value="1"/>
</dbReference>
<comment type="caution">
    <text evidence="1">The sequence shown here is derived from an EMBL/GenBank/DDBJ whole genome shotgun (WGS) entry which is preliminary data.</text>
</comment>
<dbReference type="EMBL" id="JAFKGL010000018">
    <property type="protein sequence ID" value="MBN9413208.1"/>
    <property type="molecule type" value="Genomic_DNA"/>
</dbReference>